<evidence type="ECO:0000259" key="2">
    <source>
        <dbReference type="Pfam" id="PF00535"/>
    </source>
</evidence>
<evidence type="ECO:0000256" key="1">
    <source>
        <dbReference type="PROSITE-ProRule" id="PRU00339"/>
    </source>
</evidence>
<feature type="domain" description="Glycosyltransferase 2-like" evidence="2">
    <location>
        <begin position="5"/>
        <end position="90"/>
    </location>
</feature>
<organism evidence="3 4">
    <name type="scientific">Paenibacillus phytohabitans</name>
    <dbReference type="NCBI Taxonomy" id="2654978"/>
    <lineage>
        <taxon>Bacteria</taxon>
        <taxon>Bacillati</taxon>
        <taxon>Bacillota</taxon>
        <taxon>Bacilli</taxon>
        <taxon>Bacillales</taxon>
        <taxon>Paenibacillaceae</taxon>
        <taxon>Paenibacillus</taxon>
    </lineage>
</organism>
<keyword evidence="1" id="KW-0802">TPR repeat</keyword>
<reference evidence="3 4" key="1">
    <citation type="submission" date="2019-10" db="EMBL/GenBank/DDBJ databases">
        <title>Description of Paenibacillus terricola sp. nov.</title>
        <authorList>
            <person name="Carlier A."/>
            <person name="Qi S."/>
        </authorList>
    </citation>
    <scope>NUCLEOTIDE SEQUENCE [LARGE SCALE GENOMIC DNA]</scope>
    <source>
        <strain evidence="3 4">LMG 31459</strain>
    </source>
</reference>
<comment type="caution">
    <text evidence="3">The sequence shown here is derived from an EMBL/GenBank/DDBJ whole genome shotgun (WGS) entry which is preliminary data.</text>
</comment>
<dbReference type="SMART" id="SM00028">
    <property type="entry name" value="TPR"/>
    <property type="match status" value="4"/>
</dbReference>
<accession>A0ABX1YE38</accession>
<dbReference type="SUPFAM" id="SSF48452">
    <property type="entry name" value="TPR-like"/>
    <property type="match status" value="2"/>
</dbReference>
<dbReference type="PANTHER" id="PTHR43630">
    <property type="entry name" value="POLY-BETA-1,6-N-ACETYL-D-GLUCOSAMINE SYNTHASE"/>
    <property type="match status" value="1"/>
</dbReference>
<dbReference type="Pfam" id="PF00535">
    <property type="entry name" value="Glycos_transf_2"/>
    <property type="match status" value="1"/>
</dbReference>
<dbReference type="InterPro" id="IPR029044">
    <property type="entry name" value="Nucleotide-diphossugar_trans"/>
</dbReference>
<feature type="repeat" description="TPR" evidence="1">
    <location>
        <begin position="576"/>
        <end position="609"/>
    </location>
</feature>
<dbReference type="InterPro" id="IPR019734">
    <property type="entry name" value="TPR_rpt"/>
</dbReference>
<dbReference type="Gene3D" id="1.25.40.10">
    <property type="entry name" value="Tetratricopeptide repeat domain"/>
    <property type="match status" value="2"/>
</dbReference>
<dbReference type="RefSeq" id="WP_171717149.1">
    <property type="nucleotide sequence ID" value="NZ_WHOB01000023.1"/>
</dbReference>
<dbReference type="PANTHER" id="PTHR43630:SF2">
    <property type="entry name" value="GLYCOSYLTRANSFERASE"/>
    <property type="match status" value="1"/>
</dbReference>
<evidence type="ECO:0000313" key="4">
    <source>
        <dbReference type="Proteomes" id="UP000596857"/>
    </source>
</evidence>
<dbReference type="Gene3D" id="3.90.550.10">
    <property type="entry name" value="Spore Coat Polysaccharide Biosynthesis Protein SpsA, Chain A"/>
    <property type="match status" value="1"/>
</dbReference>
<evidence type="ECO:0000313" key="3">
    <source>
        <dbReference type="EMBL" id="NOU79242.1"/>
    </source>
</evidence>
<dbReference type="CDD" id="cd02511">
    <property type="entry name" value="Beta4Glucosyltransferase"/>
    <property type="match status" value="1"/>
</dbReference>
<gene>
    <name evidence="3" type="ORF">GC101_10155</name>
</gene>
<dbReference type="SUPFAM" id="SSF53448">
    <property type="entry name" value="Nucleotide-diphospho-sugar transferases"/>
    <property type="match status" value="1"/>
</dbReference>
<dbReference type="Proteomes" id="UP000596857">
    <property type="component" value="Unassembled WGS sequence"/>
</dbReference>
<dbReference type="InterPro" id="IPR001173">
    <property type="entry name" value="Glyco_trans_2-like"/>
</dbReference>
<dbReference type="EMBL" id="WHOB01000023">
    <property type="protein sequence ID" value="NOU79242.1"/>
    <property type="molecule type" value="Genomic_DNA"/>
</dbReference>
<keyword evidence="4" id="KW-1185">Reference proteome</keyword>
<protein>
    <submittedName>
        <fullName evidence="3">Glycosyltransferase</fullName>
    </submittedName>
</protein>
<dbReference type="InterPro" id="IPR011990">
    <property type="entry name" value="TPR-like_helical_dom_sf"/>
</dbReference>
<feature type="repeat" description="TPR" evidence="1">
    <location>
        <begin position="203"/>
        <end position="236"/>
    </location>
</feature>
<proteinExistence type="predicted"/>
<dbReference type="PROSITE" id="PS50005">
    <property type="entry name" value="TPR"/>
    <property type="match status" value="2"/>
</dbReference>
<sequence length="659" mass="77075">MKRLSVCMIVKDEEELLPRCLDSVQGIADEIIVVDTGSTDLTKQIAEEYSAQLYDYTWSNDFAAARNESIRHASGKWILVLDADEYLAKEEYVLWNDFLETEKPIHHLAYTLPVINFTGDKESDDEMTTAPVTRLFPNFKGIFFERPIHEQLTRGTQGELFHKKIAMNIYHTGYQTKRLIEKNKHERNMSIFNSMKKDDNMSEYDWFTLGNQYRYAKNEEEAIRCYERALVSDSSRLAWYPHCLIGLISLYFQENQLYLVDEWTTNKLVAFNEYADYHTIKGIQYETMGFFKQAEECYLEAIRIAEQRANKDQEIWLVDPMYSFETPVQQLVGIYFRLNESKQAIYWLSKLLNKNNRNPQVLLKLVEWLCQHESQDEVTVFLNKIYDVSNTADCELLFKVSLVLGQVELVRYYAGLLSTLANLSTLDQLRFGIMMDDQKIWLDFSGRGQSEYEQQFQAWIQMAVGAIKWNGSTKLQNVAKQYRNKSIDDLTVIMISFIQGDFVNDDQLLIQYADNLFSVAKQLFLIKDYENFDKFIQAMKTPELINQLANYFFNLGLTELAMNYYSILLAEQQLDLSSLVNLGMYHANQHFYEDAVEFLSAAVQQKPSSKHLYYTLIKHADRKSKSSYMNQFMSECSEVINISFVKEFLTKEKQISVIK</sequence>
<name>A0ABX1YE38_9BACL</name>